<evidence type="ECO:0000313" key="1">
    <source>
        <dbReference type="EMBL" id="EGF98091.1"/>
    </source>
</evidence>
<dbReference type="AlphaFoldDB" id="F4SB64"/>
<name>F4SB64_MELLP</name>
<dbReference type="KEGG" id="mlr:MELLADRAFT_73656"/>
<organism evidence="2">
    <name type="scientific">Melampsora larici-populina (strain 98AG31 / pathotype 3-4-7)</name>
    <name type="common">Poplar leaf rust fungus</name>
    <dbReference type="NCBI Taxonomy" id="747676"/>
    <lineage>
        <taxon>Eukaryota</taxon>
        <taxon>Fungi</taxon>
        <taxon>Dikarya</taxon>
        <taxon>Basidiomycota</taxon>
        <taxon>Pucciniomycotina</taxon>
        <taxon>Pucciniomycetes</taxon>
        <taxon>Pucciniales</taxon>
        <taxon>Melampsoraceae</taxon>
        <taxon>Melampsora</taxon>
    </lineage>
</organism>
<keyword evidence="2" id="KW-1185">Reference proteome</keyword>
<dbReference type="InParanoid" id="F4SB64"/>
<evidence type="ECO:0000313" key="2">
    <source>
        <dbReference type="Proteomes" id="UP000001072"/>
    </source>
</evidence>
<dbReference type="HOGENOM" id="CLU_3050827_0_0_1"/>
<protein>
    <submittedName>
        <fullName evidence="1">Uncharacterized protein</fullName>
    </submittedName>
</protein>
<reference evidence="2" key="1">
    <citation type="journal article" date="2011" name="Proc. Natl. Acad. Sci. U.S.A.">
        <title>Obligate biotrophy features unraveled by the genomic analysis of rust fungi.</title>
        <authorList>
            <person name="Duplessis S."/>
            <person name="Cuomo C.A."/>
            <person name="Lin Y.-C."/>
            <person name="Aerts A."/>
            <person name="Tisserant E."/>
            <person name="Veneault-Fourrey C."/>
            <person name="Joly D.L."/>
            <person name="Hacquard S."/>
            <person name="Amselem J."/>
            <person name="Cantarel B.L."/>
            <person name="Chiu R."/>
            <person name="Coutinho P.M."/>
            <person name="Feau N."/>
            <person name="Field M."/>
            <person name="Frey P."/>
            <person name="Gelhaye E."/>
            <person name="Goldberg J."/>
            <person name="Grabherr M.G."/>
            <person name="Kodira C.D."/>
            <person name="Kohler A."/>
            <person name="Kuees U."/>
            <person name="Lindquist E.A."/>
            <person name="Lucas S.M."/>
            <person name="Mago R."/>
            <person name="Mauceli E."/>
            <person name="Morin E."/>
            <person name="Murat C."/>
            <person name="Pangilinan J.L."/>
            <person name="Park R."/>
            <person name="Pearson M."/>
            <person name="Quesneville H."/>
            <person name="Rouhier N."/>
            <person name="Sakthikumar S."/>
            <person name="Salamov A.A."/>
            <person name="Schmutz J."/>
            <person name="Selles B."/>
            <person name="Shapiro H."/>
            <person name="Tanguay P."/>
            <person name="Tuskan G.A."/>
            <person name="Henrissat B."/>
            <person name="Van de Peer Y."/>
            <person name="Rouze P."/>
            <person name="Ellis J.G."/>
            <person name="Dodds P.N."/>
            <person name="Schein J.E."/>
            <person name="Zhong S."/>
            <person name="Hamelin R.C."/>
            <person name="Grigoriev I.V."/>
            <person name="Szabo L.J."/>
            <person name="Martin F."/>
        </authorList>
    </citation>
    <scope>NUCLEOTIDE SEQUENCE [LARGE SCALE GENOMIC DNA]</scope>
    <source>
        <strain evidence="2">98AG31 / pathotype 3-4-7</strain>
    </source>
</reference>
<accession>F4SB64</accession>
<dbReference type="GeneID" id="18932447"/>
<dbReference type="VEuPathDB" id="FungiDB:MELLADRAFT_73656"/>
<dbReference type="EMBL" id="GL883185">
    <property type="protein sequence ID" value="EGF98091.1"/>
    <property type="molecule type" value="Genomic_DNA"/>
</dbReference>
<dbReference type="RefSeq" id="XP_007418616.1">
    <property type="nucleotide sequence ID" value="XM_007418554.1"/>
</dbReference>
<sequence>MMDGFGISWLSRVFSCDKFSSWNRSKNKAGLIDLNKIEIIHSVGIGLGWVDDDG</sequence>
<proteinExistence type="predicted"/>
<dbReference type="Proteomes" id="UP000001072">
    <property type="component" value="Unassembled WGS sequence"/>
</dbReference>
<gene>
    <name evidence="1" type="ORF">MELLADRAFT_73656</name>
</gene>